<dbReference type="GO" id="GO:0005829">
    <property type="term" value="C:cytosol"/>
    <property type="evidence" value="ECO:0007669"/>
    <property type="project" value="TreeGrafter"/>
</dbReference>
<feature type="binding site" evidence="10">
    <location>
        <position position="184"/>
    </location>
    <ligand>
        <name>Mg(2+)</name>
        <dbReference type="ChEBI" id="CHEBI:18420"/>
    </ligand>
</feature>
<evidence type="ECO:0000256" key="6">
    <source>
        <dbReference type="ARBA" id="ARBA00022723"/>
    </source>
</evidence>
<dbReference type="EMBL" id="CP031222">
    <property type="protein sequence ID" value="AXI03375.1"/>
    <property type="molecule type" value="Genomic_DNA"/>
</dbReference>
<dbReference type="UniPathway" id="UPA00865">
    <property type="reaction ID" value="UER00834"/>
</dbReference>
<keyword evidence="12" id="KW-1185">Reference proteome</keyword>
<evidence type="ECO:0000256" key="4">
    <source>
        <dbReference type="ARBA" id="ARBA00006171"/>
    </source>
</evidence>
<evidence type="ECO:0000256" key="5">
    <source>
        <dbReference type="ARBA" id="ARBA00013078"/>
    </source>
</evidence>
<comment type="cofactor">
    <cofactor evidence="2 10">
        <name>Mg(2+)</name>
        <dbReference type="ChEBI" id="CHEBI:18420"/>
    </cofactor>
</comment>
<keyword evidence="8 10" id="KW-0460">Magnesium</keyword>
<dbReference type="Proteomes" id="UP000253940">
    <property type="component" value="Chromosome"/>
</dbReference>
<keyword evidence="9 10" id="KW-0119">Carbohydrate metabolism</keyword>
<evidence type="ECO:0000256" key="1">
    <source>
        <dbReference type="ARBA" id="ARBA00000830"/>
    </source>
</evidence>
<dbReference type="KEGG" id="mbah:HYN46_11305"/>
<dbReference type="InterPro" id="IPR036412">
    <property type="entry name" value="HAD-like_sf"/>
</dbReference>
<dbReference type="SFLD" id="SFLDG01135">
    <property type="entry name" value="C1.5.6:_HAD__Beta-PGM__Phospha"/>
    <property type="match status" value="1"/>
</dbReference>
<dbReference type="OrthoDB" id="9776368at2"/>
<evidence type="ECO:0000256" key="8">
    <source>
        <dbReference type="ARBA" id="ARBA00022842"/>
    </source>
</evidence>
<comment type="pathway">
    <text evidence="3 10">Organic acid metabolism; glycolate biosynthesis; glycolate from 2-phosphoglycolate: step 1/1.</text>
</comment>
<dbReference type="EC" id="3.1.3.18" evidence="5 10"/>
<name>A0A345P7W6_9GAMM</name>
<dbReference type="HAMAP" id="MF_00495">
    <property type="entry name" value="GPH_hydrolase_bact"/>
    <property type="match status" value="1"/>
</dbReference>
<dbReference type="FunFam" id="3.40.50.1000:FF:000022">
    <property type="entry name" value="Phosphoglycolate phosphatase"/>
    <property type="match status" value="1"/>
</dbReference>
<dbReference type="Gene3D" id="1.10.150.240">
    <property type="entry name" value="Putative phosphatase, domain 2"/>
    <property type="match status" value="1"/>
</dbReference>
<dbReference type="InterPro" id="IPR023214">
    <property type="entry name" value="HAD_sf"/>
</dbReference>
<organism evidence="11 12">
    <name type="scientific">Aquirhabdus parva</name>
    <dbReference type="NCBI Taxonomy" id="2283318"/>
    <lineage>
        <taxon>Bacteria</taxon>
        <taxon>Pseudomonadati</taxon>
        <taxon>Pseudomonadota</taxon>
        <taxon>Gammaproteobacteria</taxon>
        <taxon>Moraxellales</taxon>
        <taxon>Moraxellaceae</taxon>
        <taxon>Aquirhabdus</taxon>
    </lineage>
</organism>
<dbReference type="AlphaFoldDB" id="A0A345P7W6"/>
<dbReference type="NCBIfam" id="NF009695">
    <property type="entry name" value="PRK13222.1-2"/>
    <property type="match status" value="1"/>
</dbReference>
<dbReference type="InterPro" id="IPR050155">
    <property type="entry name" value="HAD-like_hydrolase_sf"/>
</dbReference>
<dbReference type="NCBIfam" id="TIGR01549">
    <property type="entry name" value="HAD-SF-IA-v1"/>
    <property type="match status" value="1"/>
</dbReference>
<dbReference type="CDD" id="cd16417">
    <property type="entry name" value="HAD_PGPase"/>
    <property type="match status" value="1"/>
</dbReference>
<dbReference type="RefSeq" id="WP_114899483.1">
    <property type="nucleotide sequence ID" value="NZ_CP031222.1"/>
</dbReference>
<dbReference type="SFLD" id="SFLDG01129">
    <property type="entry name" value="C1.5:_HAD__Beta-PGM__Phosphata"/>
    <property type="match status" value="1"/>
</dbReference>
<feature type="binding site" evidence="10">
    <location>
        <position position="24"/>
    </location>
    <ligand>
        <name>Mg(2+)</name>
        <dbReference type="ChEBI" id="CHEBI:18420"/>
    </ligand>
</feature>
<dbReference type="GO" id="GO:0046872">
    <property type="term" value="F:metal ion binding"/>
    <property type="evidence" value="ECO:0007669"/>
    <property type="project" value="UniProtKB-KW"/>
</dbReference>
<dbReference type="SUPFAM" id="SSF56784">
    <property type="entry name" value="HAD-like"/>
    <property type="match status" value="1"/>
</dbReference>
<dbReference type="GO" id="GO:0046295">
    <property type="term" value="P:glycolate biosynthetic process"/>
    <property type="evidence" value="ECO:0007669"/>
    <property type="project" value="UniProtKB-UniRule"/>
</dbReference>
<evidence type="ECO:0000313" key="11">
    <source>
        <dbReference type="EMBL" id="AXI03375.1"/>
    </source>
</evidence>
<comment type="function">
    <text evidence="10">Specifically catalyzes the dephosphorylation of 2-phosphoglycolate. Is involved in the dissimilation of the intracellular 2-phosphoglycolate formed during the DNA repair of 3'-phosphoglycolate ends, a major class of DNA lesions induced by oxidative stress.</text>
</comment>
<evidence type="ECO:0000256" key="9">
    <source>
        <dbReference type="ARBA" id="ARBA00023277"/>
    </source>
</evidence>
<keyword evidence="6 10" id="KW-0479">Metal-binding</keyword>
<evidence type="ECO:0000256" key="10">
    <source>
        <dbReference type="HAMAP-Rule" id="MF_00495"/>
    </source>
</evidence>
<sequence>MSQSTVEKGVSVASFDHIQAIFFDLDGTLVDSAADILRAVNFALYDIGVDPVTNVQVRLWVGRGAGRLIQCVREYRGIAPERHEELLASFMKHYQADVCVDSTVYAGVREFLTWCQQHKIHVACITNKPYQPALKLLKALNLLEYFSLVLGGDSLEHRKPHPAPLLHALSHYGLKPEHALMIGDSRNDVESARAASIRSIAVSYGYNHGEPIAASEPDLLLDSLAELL</sequence>
<feature type="active site" description="Nucleophile" evidence="10">
    <location>
        <position position="24"/>
    </location>
</feature>
<evidence type="ECO:0000256" key="2">
    <source>
        <dbReference type="ARBA" id="ARBA00001946"/>
    </source>
</evidence>
<dbReference type="InterPro" id="IPR041492">
    <property type="entry name" value="HAD_2"/>
</dbReference>
<evidence type="ECO:0000313" key="12">
    <source>
        <dbReference type="Proteomes" id="UP000253940"/>
    </source>
</evidence>
<dbReference type="GO" id="GO:0005975">
    <property type="term" value="P:carbohydrate metabolic process"/>
    <property type="evidence" value="ECO:0007669"/>
    <property type="project" value="InterPro"/>
</dbReference>
<comment type="catalytic activity">
    <reaction evidence="1 10">
        <text>2-phosphoglycolate + H2O = glycolate + phosphate</text>
        <dbReference type="Rhea" id="RHEA:14369"/>
        <dbReference type="ChEBI" id="CHEBI:15377"/>
        <dbReference type="ChEBI" id="CHEBI:29805"/>
        <dbReference type="ChEBI" id="CHEBI:43474"/>
        <dbReference type="ChEBI" id="CHEBI:58033"/>
        <dbReference type="EC" id="3.1.3.18"/>
    </reaction>
</comment>
<dbReference type="SFLD" id="SFLDS00003">
    <property type="entry name" value="Haloacid_Dehalogenase"/>
    <property type="match status" value="1"/>
</dbReference>
<dbReference type="NCBIfam" id="TIGR01509">
    <property type="entry name" value="HAD-SF-IA-v3"/>
    <property type="match status" value="1"/>
</dbReference>
<accession>A0A345P7W6</accession>
<proteinExistence type="inferred from homology"/>
<dbReference type="Gene3D" id="3.40.50.1000">
    <property type="entry name" value="HAD superfamily/HAD-like"/>
    <property type="match status" value="1"/>
</dbReference>
<comment type="similarity">
    <text evidence="4 10">Belongs to the HAD-like hydrolase superfamily. CbbY/CbbZ/Gph/YieH family.</text>
</comment>
<dbReference type="NCBIfam" id="TIGR01449">
    <property type="entry name" value="PGP_bact"/>
    <property type="match status" value="1"/>
</dbReference>
<dbReference type="GO" id="GO:0008967">
    <property type="term" value="F:phosphoglycolate phosphatase activity"/>
    <property type="evidence" value="ECO:0007669"/>
    <property type="project" value="UniProtKB-UniRule"/>
</dbReference>
<dbReference type="GO" id="GO:0006281">
    <property type="term" value="P:DNA repair"/>
    <property type="evidence" value="ECO:0007669"/>
    <property type="project" value="TreeGrafter"/>
</dbReference>
<protein>
    <recommendedName>
        <fullName evidence="5 10">Phosphoglycolate phosphatase</fullName>
        <shortName evidence="10">PGP</shortName>
        <shortName evidence="10">PGPase</shortName>
        <ecNumber evidence="5 10">3.1.3.18</ecNumber>
    </recommendedName>
</protein>
<feature type="binding site" evidence="10">
    <location>
        <position position="26"/>
    </location>
    <ligand>
        <name>Mg(2+)</name>
        <dbReference type="ChEBI" id="CHEBI:18420"/>
    </ligand>
</feature>
<dbReference type="InterPro" id="IPR006439">
    <property type="entry name" value="HAD-SF_hydro_IA"/>
</dbReference>
<evidence type="ECO:0000256" key="3">
    <source>
        <dbReference type="ARBA" id="ARBA00004818"/>
    </source>
</evidence>
<gene>
    <name evidence="11" type="ORF">HYN46_11305</name>
</gene>
<dbReference type="PANTHER" id="PTHR43434">
    <property type="entry name" value="PHOSPHOGLYCOLATE PHOSPHATASE"/>
    <property type="match status" value="1"/>
</dbReference>
<dbReference type="InterPro" id="IPR037512">
    <property type="entry name" value="PGPase_prok"/>
</dbReference>
<dbReference type="Pfam" id="PF13419">
    <property type="entry name" value="HAD_2"/>
    <property type="match status" value="1"/>
</dbReference>
<keyword evidence="7 10" id="KW-0378">Hydrolase</keyword>
<reference evidence="11 12" key="1">
    <citation type="submission" date="2018-07" db="EMBL/GenBank/DDBJ databases">
        <title>Genome sequencing of Moraxellaceae gen. HYN0046.</title>
        <authorList>
            <person name="Kim M."/>
            <person name="Yi H."/>
        </authorList>
    </citation>
    <scope>NUCLEOTIDE SEQUENCE [LARGE SCALE GENOMIC DNA]</scope>
    <source>
        <strain evidence="11 12">HYN0046</strain>
    </source>
</reference>
<evidence type="ECO:0000256" key="7">
    <source>
        <dbReference type="ARBA" id="ARBA00022801"/>
    </source>
</evidence>
<dbReference type="PANTHER" id="PTHR43434:SF1">
    <property type="entry name" value="PHOSPHOGLYCOLATE PHOSPHATASE"/>
    <property type="match status" value="1"/>
</dbReference>
<dbReference type="InterPro" id="IPR023198">
    <property type="entry name" value="PGP-like_dom2"/>
</dbReference>